<dbReference type="AlphaFoldDB" id="A0A3N0DPH7"/>
<keyword evidence="1" id="KW-0472">Membrane</keyword>
<dbReference type="Proteomes" id="UP000277094">
    <property type="component" value="Unassembled WGS sequence"/>
</dbReference>
<feature type="transmembrane region" description="Helical" evidence="1">
    <location>
        <begin position="181"/>
        <end position="201"/>
    </location>
</feature>
<feature type="transmembrane region" description="Helical" evidence="1">
    <location>
        <begin position="38"/>
        <end position="60"/>
    </location>
</feature>
<gene>
    <name evidence="2" type="ORF">EFL95_16160</name>
</gene>
<evidence type="ECO:0000313" key="3">
    <source>
        <dbReference type="Proteomes" id="UP000277094"/>
    </source>
</evidence>
<feature type="transmembrane region" description="Helical" evidence="1">
    <location>
        <begin position="156"/>
        <end position="175"/>
    </location>
</feature>
<comment type="caution">
    <text evidence="2">The sequence shown here is derived from an EMBL/GenBank/DDBJ whole genome shotgun (WGS) entry which is preliminary data.</text>
</comment>
<evidence type="ECO:0000256" key="1">
    <source>
        <dbReference type="SAM" id="Phobius"/>
    </source>
</evidence>
<reference evidence="2 3" key="1">
    <citation type="submission" date="2018-11" db="EMBL/GenBank/DDBJ databases">
        <authorList>
            <person name="Li F."/>
        </authorList>
    </citation>
    <scope>NUCLEOTIDE SEQUENCE [LARGE SCALE GENOMIC DNA]</scope>
    <source>
        <strain evidence="2 3">KIS18-7</strain>
    </source>
</reference>
<sequence>MTVTTTTTAAELTLTPLQLPPAPPVVRARAPRSPRRRWPAVVLLVLGAALVVVPVVGGLFTKSASGQQLIDAFAPHLTPDSLGRYDTDLHTLRTGTSALDRVYARDHVAPGRYPGIDAYRSQSEAVQARATTLLDRIRAAEPDYRKVAGIGGFDRLPFLLVTAGLGLAYAGGVLLSGRQRAGGAAALALLASVALAGYPLISSLPEGSRAGHRLQHALAPVMTDATVLREQRDFVLLVHAVGELDTAFRVDSRRGEGGRQLRALVAAWPTISSDLASLVGAIEDNLDNDAALADLDDLGRPLGVSGLIAMPWLLVGAGGVGAVAALSALPRRRKEAR</sequence>
<proteinExistence type="predicted"/>
<keyword evidence="3" id="KW-1185">Reference proteome</keyword>
<keyword evidence="1" id="KW-0812">Transmembrane</keyword>
<organism evidence="2 3">
    <name type="scientific">Nocardioides marmorisolisilvae</name>
    <dbReference type="NCBI Taxonomy" id="1542737"/>
    <lineage>
        <taxon>Bacteria</taxon>
        <taxon>Bacillati</taxon>
        <taxon>Actinomycetota</taxon>
        <taxon>Actinomycetes</taxon>
        <taxon>Propionibacteriales</taxon>
        <taxon>Nocardioidaceae</taxon>
        <taxon>Nocardioides</taxon>
    </lineage>
</organism>
<feature type="transmembrane region" description="Helical" evidence="1">
    <location>
        <begin position="302"/>
        <end position="329"/>
    </location>
</feature>
<protein>
    <submittedName>
        <fullName evidence="2">Uncharacterized protein</fullName>
    </submittedName>
</protein>
<evidence type="ECO:0000313" key="2">
    <source>
        <dbReference type="EMBL" id="RNL77548.1"/>
    </source>
</evidence>
<accession>A0A3N0DPH7</accession>
<keyword evidence="1" id="KW-1133">Transmembrane helix</keyword>
<dbReference type="EMBL" id="RJSG01000003">
    <property type="protein sequence ID" value="RNL77548.1"/>
    <property type="molecule type" value="Genomic_DNA"/>
</dbReference>
<name>A0A3N0DPH7_9ACTN</name>